<dbReference type="Pfam" id="PF04290">
    <property type="entry name" value="DctQ"/>
    <property type="match status" value="1"/>
</dbReference>
<comment type="similarity">
    <text evidence="8 9">Belongs to the TRAP transporter small permease family.</text>
</comment>
<comment type="subunit">
    <text evidence="9">The complex comprises the extracytoplasmic solute receptor protein and the two transmembrane proteins.</text>
</comment>
<keyword evidence="7 9" id="KW-0472">Membrane</keyword>
<comment type="caution">
    <text evidence="11">The sequence shown here is derived from an EMBL/GenBank/DDBJ whole genome shotgun (WGS) entry which is preliminary data.</text>
</comment>
<protein>
    <recommendedName>
        <fullName evidence="9">TRAP transporter small permease protein</fullName>
    </recommendedName>
</protein>
<evidence type="ECO:0000313" key="12">
    <source>
        <dbReference type="Proteomes" id="UP001597151"/>
    </source>
</evidence>
<evidence type="ECO:0000256" key="4">
    <source>
        <dbReference type="ARBA" id="ARBA00022519"/>
    </source>
</evidence>
<evidence type="ECO:0000256" key="1">
    <source>
        <dbReference type="ARBA" id="ARBA00004429"/>
    </source>
</evidence>
<evidence type="ECO:0000256" key="3">
    <source>
        <dbReference type="ARBA" id="ARBA00022475"/>
    </source>
</evidence>
<keyword evidence="3" id="KW-1003">Cell membrane</keyword>
<evidence type="ECO:0000259" key="10">
    <source>
        <dbReference type="Pfam" id="PF04290"/>
    </source>
</evidence>
<gene>
    <name evidence="11" type="ORF">ACFQ3C_08755</name>
</gene>
<dbReference type="EMBL" id="JBHTKR010000003">
    <property type="protein sequence ID" value="MFD1194757.1"/>
    <property type="molecule type" value="Genomic_DNA"/>
</dbReference>
<feature type="transmembrane region" description="Helical" evidence="9">
    <location>
        <begin position="122"/>
        <end position="150"/>
    </location>
</feature>
<dbReference type="InterPro" id="IPR055348">
    <property type="entry name" value="DctQ"/>
</dbReference>
<dbReference type="PANTHER" id="PTHR35011">
    <property type="entry name" value="2,3-DIKETO-L-GULONATE TRAP TRANSPORTER SMALL PERMEASE PROTEIN YIAM"/>
    <property type="match status" value="1"/>
</dbReference>
<keyword evidence="6 9" id="KW-1133">Transmembrane helix</keyword>
<dbReference type="RefSeq" id="WP_380790642.1">
    <property type="nucleotide sequence ID" value="NZ_JBHTKR010000003.1"/>
</dbReference>
<dbReference type="Proteomes" id="UP001597151">
    <property type="component" value="Unassembled WGS sequence"/>
</dbReference>
<evidence type="ECO:0000256" key="5">
    <source>
        <dbReference type="ARBA" id="ARBA00022692"/>
    </source>
</evidence>
<dbReference type="InterPro" id="IPR007387">
    <property type="entry name" value="TRAP_DctQ"/>
</dbReference>
<sequence>MLIERVASAVAAIALAVVMLVGVTDIVAGEVLGVFLAFKVDMSGTLTAAAIFLAWPLVQSRNEHINVDLFSGIFPRWSRILREIIAKLAGLVFFALIARGTWKVALDSLAIRETSAATLGYPIWPAKLACAIGASLVLLVITLQIGRLILQMRHDRNGHS</sequence>
<evidence type="ECO:0000256" key="8">
    <source>
        <dbReference type="ARBA" id="ARBA00038436"/>
    </source>
</evidence>
<dbReference type="PANTHER" id="PTHR35011:SF10">
    <property type="entry name" value="TRAP TRANSPORTER SMALL PERMEASE PROTEIN"/>
    <property type="match status" value="1"/>
</dbReference>
<comment type="subcellular location">
    <subcellularLocation>
        <location evidence="1 9">Cell inner membrane</location>
        <topology evidence="1 9">Multi-pass membrane protein</topology>
    </subcellularLocation>
</comment>
<keyword evidence="12" id="KW-1185">Reference proteome</keyword>
<evidence type="ECO:0000256" key="7">
    <source>
        <dbReference type="ARBA" id="ARBA00023136"/>
    </source>
</evidence>
<keyword evidence="5 9" id="KW-0812">Transmembrane</keyword>
<evidence type="ECO:0000256" key="2">
    <source>
        <dbReference type="ARBA" id="ARBA00022448"/>
    </source>
</evidence>
<feature type="domain" description="Tripartite ATP-independent periplasmic transporters DctQ component" evidence="10">
    <location>
        <begin position="19"/>
        <end position="149"/>
    </location>
</feature>
<feature type="transmembrane region" description="Helical" evidence="9">
    <location>
        <begin position="34"/>
        <end position="55"/>
    </location>
</feature>
<comment type="function">
    <text evidence="9">Part of the tripartite ATP-independent periplasmic (TRAP) transport system.</text>
</comment>
<evidence type="ECO:0000313" key="11">
    <source>
        <dbReference type="EMBL" id="MFD1194757.1"/>
    </source>
</evidence>
<feature type="transmembrane region" description="Helical" evidence="9">
    <location>
        <begin position="84"/>
        <end position="102"/>
    </location>
</feature>
<accession>A0ABW3TFD7</accession>
<keyword evidence="2 9" id="KW-0813">Transport</keyword>
<proteinExistence type="inferred from homology"/>
<evidence type="ECO:0000256" key="6">
    <source>
        <dbReference type="ARBA" id="ARBA00022989"/>
    </source>
</evidence>
<evidence type="ECO:0000256" key="9">
    <source>
        <dbReference type="RuleBase" id="RU369079"/>
    </source>
</evidence>
<name>A0ABW3TFD7_9RHOB</name>
<reference evidence="12" key="1">
    <citation type="journal article" date="2019" name="Int. J. Syst. Evol. Microbiol.">
        <title>The Global Catalogue of Microorganisms (GCM) 10K type strain sequencing project: providing services to taxonomists for standard genome sequencing and annotation.</title>
        <authorList>
            <consortium name="The Broad Institute Genomics Platform"/>
            <consortium name="The Broad Institute Genome Sequencing Center for Infectious Disease"/>
            <person name="Wu L."/>
            <person name="Ma J."/>
        </authorList>
    </citation>
    <scope>NUCLEOTIDE SEQUENCE [LARGE SCALE GENOMIC DNA]</scope>
    <source>
        <strain evidence="12">CCUG 55328</strain>
    </source>
</reference>
<feature type="transmembrane region" description="Helical" evidence="9">
    <location>
        <begin position="7"/>
        <end position="28"/>
    </location>
</feature>
<organism evidence="11 12">
    <name type="scientific">Seohaeicola saemankumensis</name>
    <dbReference type="NCBI Taxonomy" id="481181"/>
    <lineage>
        <taxon>Bacteria</taxon>
        <taxon>Pseudomonadati</taxon>
        <taxon>Pseudomonadota</taxon>
        <taxon>Alphaproteobacteria</taxon>
        <taxon>Rhodobacterales</taxon>
        <taxon>Roseobacteraceae</taxon>
        <taxon>Seohaeicola</taxon>
    </lineage>
</organism>
<keyword evidence="4 9" id="KW-0997">Cell inner membrane</keyword>